<dbReference type="Pfam" id="PF03992">
    <property type="entry name" value="ABM"/>
    <property type="match status" value="1"/>
</dbReference>
<keyword evidence="3" id="KW-1185">Reference proteome</keyword>
<dbReference type="EMBL" id="JBHSPH010000001">
    <property type="protein sequence ID" value="MFC5861024.1"/>
    <property type="molecule type" value="Genomic_DNA"/>
</dbReference>
<dbReference type="SUPFAM" id="SSF54909">
    <property type="entry name" value="Dimeric alpha+beta barrel"/>
    <property type="match status" value="1"/>
</dbReference>
<protein>
    <submittedName>
        <fullName evidence="2">Quinol monooxygenase</fullName>
        <ecNumber evidence="2">1.-.-.-</ecNumber>
    </submittedName>
</protein>
<comment type="caution">
    <text evidence="2">The sequence shown here is derived from an EMBL/GenBank/DDBJ whole genome shotgun (WGS) entry which is preliminary data.</text>
</comment>
<evidence type="ECO:0000313" key="3">
    <source>
        <dbReference type="Proteomes" id="UP001596091"/>
    </source>
</evidence>
<dbReference type="InterPro" id="IPR007138">
    <property type="entry name" value="ABM_dom"/>
</dbReference>
<name>A0ABW1EAR6_9BACT</name>
<sequence length="102" mass="11825">MVVEYIRYTVTDAARRQELVAAYKEARASLDAAPECLAYELTECEEDEISAVLRIEWISTEAHMQGFRKGPHFSSFFKAIGGFVKEITEMRHYTLTEIHHRK</sequence>
<keyword evidence="2" id="KW-0560">Oxidoreductase</keyword>
<dbReference type="RefSeq" id="WP_263334622.1">
    <property type="nucleotide sequence ID" value="NZ_JAGSYH010000002.1"/>
</dbReference>
<dbReference type="Gene3D" id="3.30.70.100">
    <property type="match status" value="1"/>
</dbReference>
<dbReference type="InterPro" id="IPR011008">
    <property type="entry name" value="Dimeric_a/b-barrel"/>
</dbReference>
<organism evidence="2 3">
    <name type="scientific">Acidicapsa dinghuensis</name>
    <dbReference type="NCBI Taxonomy" id="2218256"/>
    <lineage>
        <taxon>Bacteria</taxon>
        <taxon>Pseudomonadati</taxon>
        <taxon>Acidobacteriota</taxon>
        <taxon>Terriglobia</taxon>
        <taxon>Terriglobales</taxon>
        <taxon>Acidobacteriaceae</taxon>
        <taxon>Acidicapsa</taxon>
    </lineage>
</organism>
<keyword evidence="2" id="KW-0503">Monooxygenase</keyword>
<proteinExistence type="predicted"/>
<accession>A0ABW1EAR6</accession>
<evidence type="ECO:0000313" key="2">
    <source>
        <dbReference type="EMBL" id="MFC5861024.1"/>
    </source>
</evidence>
<dbReference type="Proteomes" id="UP001596091">
    <property type="component" value="Unassembled WGS sequence"/>
</dbReference>
<dbReference type="EC" id="1.-.-.-" evidence="2"/>
<feature type="domain" description="ABM" evidence="1">
    <location>
        <begin position="2"/>
        <end position="98"/>
    </location>
</feature>
<reference evidence="3" key="1">
    <citation type="journal article" date="2019" name="Int. J. Syst. Evol. Microbiol.">
        <title>The Global Catalogue of Microorganisms (GCM) 10K type strain sequencing project: providing services to taxonomists for standard genome sequencing and annotation.</title>
        <authorList>
            <consortium name="The Broad Institute Genomics Platform"/>
            <consortium name="The Broad Institute Genome Sequencing Center for Infectious Disease"/>
            <person name="Wu L."/>
            <person name="Ma J."/>
        </authorList>
    </citation>
    <scope>NUCLEOTIDE SEQUENCE [LARGE SCALE GENOMIC DNA]</scope>
    <source>
        <strain evidence="3">JCM 4087</strain>
    </source>
</reference>
<dbReference type="PROSITE" id="PS51725">
    <property type="entry name" value="ABM"/>
    <property type="match status" value="1"/>
</dbReference>
<dbReference type="GO" id="GO:0004497">
    <property type="term" value="F:monooxygenase activity"/>
    <property type="evidence" value="ECO:0007669"/>
    <property type="project" value="UniProtKB-KW"/>
</dbReference>
<evidence type="ECO:0000259" key="1">
    <source>
        <dbReference type="PROSITE" id="PS51725"/>
    </source>
</evidence>
<gene>
    <name evidence="2" type="ORF">ACFPT7_01815</name>
</gene>